<reference evidence="2" key="1">
    <citation type="journal article" date="2019" name="Int. J. Syst. Evol. Microbiol.">
        <title>The Global Catalogue of Microorganisms (GCM) 10K type strain sequencing project: providing services to taxonomists for standard genome sequencing and annotation.</title>
        <authorList>
            <consortium name="The Broad Institute Genomics Platform"/>
            <consortium name="The Broad Institute Genome Sequencing Center for Infectious Disease"/>
            <person name="Wu L."/>
            <person name="Ma J."/>
        </authorList>
    </citation>
    <scope>NUCLEOTIDE SEQUENCE [LARGE SCALE GENOMIC DNA]</scope>
    <source>
        <strain evidence="2">KCTC 42739</strain>
    </source>
</reference>
<evidence type="ECO:0000313" key="1">
    <source>
        <dbReference type="EMBL" id="MFC3579186.1"/>
    </source>
</evidence>
<accession>A0ABV7SS77</accession>
<name>A0ABV7SS77_9SPHN</name>
<organism evidence="1 2">
    <name type="scientific">Sphingomonas hylomeconis</name>
    <dbReference type="NCBI Taxonomy" id="1395958"/>
    <lineage>
        <taxon>Bacteria</taxon>
        <taxon>Pseudomonadati</taxon>
        <taxon>Pseudomonadota</taxon>
        <taxon>Alphaproteobacteria</taxon>
        <taxon>Sphingomonadales</taxon>
        <taxon>Sphingomonadaceae</taxon>
        <taxon>Sphingomonas</taxon>
    </lineage>
</organism>
<dbReference type="Proteomes" id="UP001595713">
    <property type="component" value="Unassembled WGS sequence"/>
</dbReference>
<gene>
    <name evidence="1" type="ORF">ACFONA_03325</name>
</gene>
<sequence length="63" mass="7223">MASYHYTPMPRDDTYTVHRDGTDIGMVWRAGNVWHADLFGMHEPQISELTREAAAARLPGRCY</sequence>
<keyword evidence="2" id="KW-1185">Reference proteome</keyword>
<proteinExistence type="predicted"/>
<comment type="caution">
    <text evidence="1">The sequence shown here is derived from an EMBL/GenBank/DDBJ whole genome shotgun (WGS) entry which is preliminary data.</text>
</comment>
<protein>
    <submittedName>
        <fullName evidence="1">Uncharacterized protein</fullName>
    </submittedName>
</protein>
<dbReference type="EMBL" id="JBHRXP010000001">
    <property type="protein sequence ID" value="MFC3579186.1"/>
    <property type="molecule type" value="Genomic_DNA"/>
</dbReference>
<evidence type="ECO:0000313" key="2">
    <source>
        <dbReference type="Proteomes" id="UP001595713"/>
    </source>
</evidence>